<accession>A0A0S3PSC6</accession>
<feature type="chain" id="PRO_5006615511" description="Thioredoxin-like fold domain-containing protein" evidence="1">
    <location>
        <begin position="24"/>
        <end position="117"/>
    </location>
</feature>
<dbReference type="Proteomes" id="UP000236884">
    <property type="component" value="Chromosome"/>
</dbReference>
<proteinExistence type="predicted"/>
<reference evidence="2 3" key="1">
    <citation type="submission" date="2015-08" db="EMBL/GenBank/DDBJ databases">
        <title>Investigation of the bacterial diversity of lava forest soil.</title>
        <authorList>
            <person name="Lee J.S."/>
        </authorList>
    </citation>
    <scope>NUCLEOTIDE SEQUENCE [LARGE SCALE GENOMIC DNA]</scope>
    <source>
        <strain evidence="2 3">GJW-30</strain>
    </source>
</reference>
<keyword evidence="3" id="KW-1185">Reference proteome</keyword>
<dbReference type="KEGG" id="vgo:GJW-30_1_01307"/>
<keyword evidence="1" id="KW-0732">Signal</keyword>
<evidence type="ECO:0000256" key="1">
    <source>
        <dbReference type="SAM" id="SignalP"/>
    </source>
</evidence>
<protein>
    <recommendedName>
        <fullName evidence="4">Thioredoxin-like fold domain-containing protein</fullName>
    </recommendedName>
</protein>
<evidence type="ECO:0000313" key="2">
    <source>
        <dbReference type="EMBL" id="BAT58780.1"/>
    </source>
</evidence>
<evidence type="ECO:0000313" key="3">
    <source>
        <dbReference type="Proteomes" id="UP000236884"/>
    </source>
</evidence>
<sequence>MRTPGGAALFALLCLLSSLPASAAELLMFRQAACPWCAAWDRAIGPIYAKTAIGKRAPIRELDIGDQARSGTTLASRIIYTPTFVLAEGGREIGRIEGYPGEDFFWGRLDALTRRLP</sequence>
<dbReference type="RefSeq" id="WP_245408676.1">
    <property type="nucleotide sequence ID" value="NZ_AP014946.1"/>
</dbReference>
<dbReference type="EMBL" id="AP014946">
    <property type="protein sequence ID" value="BAT58780.1"/>
    <property type="molecule type" value="Genomic_DNA"/>
</dbReference>
<dbReference type="InterPro" id="IPR036249">
    <property type="entry name" value="Thioredoxin-like_sf"/>
</dbReference>
<feature type="signal peptide" evidence="1">
    <location>
        <begin position="1"/>
        <end position="23"/>
    </location>
</feature>
<dbReference type="Gene3D" id="3.40.30.10">
    <property type="entry name" value="Glutaredoxin"/>
    <property type="match status" value="1"/>
</dbReference>
<name>A0A0S3PSC6_9BRAD</name>
<organism evidence="2 3">
    <name type="scientific">Variibacter gotjawalensis</name>
    <dbReference type="NCBI Taxonomy" id="1333996"/>
    <lineage>
        <taxon>Bacteria</taxon>
        <taxon>Pseudomonadati</taxon>
        <taxon>Pseudomonadota</taxon>
        <taxon>Alphaproteobacteria</taxon>
        <taxon>Hyphomicrobiales</taxon>
        <taxon>Nitrobacteraceae</taxon>
        <taxon>Variibacter</taxon>
    </lineage>
</organism>
<dbReference type="SUPFAM" id="SSF52833">
    <property type="entry name" value="Thioredoxin-like"/>
    <property type="match status" value="1"/>
</dbReference>
<dbReference type="AlphaFoldDB" id="A0A0S3PSC6"/>
<gene>
    <name evidence="2" type="ORF">GJW-30_1_01307</name>
</gene>
<evidence type="ECO:0008006" key="4">
    <source>
        <dbReference type="Google" id="ProtNLM"/>
    </source>
</evidence>